<protein>
    <submittedName>
        <fullName evidence="6">Succinylglutamate desuccinylase</fullName>
    </submittedName>
</protein>
<name>A0A2Z4RPY9_PSEPU</name>
<evidence type="ECO:0000256" key="3">
    <source>
        <dbReference type="ARBA" id="ARBA00022801"/>
    </source>
</evidence>
<sequence>MRHQIHDLLSPVPGTARQIHSFHFGPTSSPAVTSARGKIYIQSSLHADEMPGMLVAWHLKQRLAELEAAGRLRSEIVLVPVANPVGLEQVLMDVPLGRYELESGQNFNRWFVDLSEEVGNEIEGQLGDDPQHNLQLIRNSLRQALARQTASTQLQSQRLTLQRLACDADMVLDLHCDFEAVAHLYTTPEAWSQVEPLARYIGAEASLLATDSGGQSFDECFTLLWWQLKERFGEHFDIPLGSFSVTVELRGQGDVNHPLASLDSQALIDYLIHYGAIAGEPAPLPDLPYPATPLAGVEPVATPVGGLLVFTALPGEYLEAGQLIAEIIDPISDSVTSVRCTASGLMYARSLRRMATAGMVIAHVAGAEAYRSGYLLSP</sequence>
<dbReference type="AlphaFoldDB" id="A0A2Z4RPY9"/>
<dbReference type="InterPro" id="IPR053138">
    <property type="entry name" value="N-alpha-Ac-DABA_deacetylase"/>
</dbReference>
<dbReference type="RefSeq" id="WP_110966725.1">
    <property type="nucleotide sequence ID" value="NZ_CP029693.1"/>
</dbReference>
<dbReference type="PANTHER" id="PTHR37326:SF1">
    <property type="entry name" value="BLL3975 PROTEIN"/>
    <property type="match status" value="1"/>
</dbReference>
<evidence type="ECO:0000313" key="6">
    <source>
        <dbReference type="EMBL" id="AWY43170.1"/>
    </source>
</evidence>
<dbReference type="GO" id="GO:0016788">
    <property type="term" value="F:hydrolase activity, acting on ester bonds"/>
    <property type="evidence" value="ECO:0007669"/>
    <property type="project" value="InterPro"/>
</dbReference>
<evidence type="ECO:0000256" key="4">
    <source>
        <dbReference type="ARBA" id="ARBA00022833"/>
    </source>
</evidence>
<dbReference type="Pfam" id="PF24827">
    <property type="entry name" value="AstE_AspA_cat"/>
    <property type="match status" value="1"/>
</dbReference>
<dbReference type="Proteomes" id="UP000250299">
    <property type="component" value="Chromosome"/>
</dbReference>
<dbReference type="EMBL" id="CP029693">
    <property type="protein sequence ID" value="AWY43170.1"/>
    <property type="molecule type" value="Genomic_DNA"/>
</dbReference>
<dbReference type="GO" id="GO:0046872">
    <property type="term" value="F:metal ion binding"/>
    <property type="evidence" value="ECO:0007669"/>
    <property type="project" value="UniProtKB-KW"/>
</dbReference>
<dbReference type="PANTHER" id="PTHR37326">
    <property type="entry name" value="BLL3975 PROTEIN"/>
    <property type="match status" value="1"/>
</dbReference>
<evidence type="ECO:0000259" key="5">
    <source>
        <dbReference type="Pfam" id="PF24827"/>
    </source>
</evidence>
<evidence type="ECO:0000256" key="2">
    <source>
        <dbReference type="ARBA" id="ARBA00022723"/>
    </source>
</evidence>
<dbReference type="InterPro" id="IPR055438">
    <property type="entry name" value="AstE_AspA_cat"/>
</dbReference>
<dbReference type="CDD" id="cd06250">
    <property type="entry name" value="M14_PaAOTO_like"/>
    <property type="match status" value="1"/>
</dbReference>
<evidence type="ECO:0000256" key="1">
    <source>
        <dbReference type="ARBA" id="ARBA00001947"/>
    </source>
</evidence>
<keyword evidence="3" id="KW-0378">Hydrolase</keyword>
<dbReference type="Gene3D" id="3.40.630.10">
    <property type="entry name" value="Zn peptidases"/>
    <property type="match status" value="1"/>
</dbReference>
<proteinExistence type="predicted"/>
<organism evidence="6 7">
    <name type="scientific">Pseudomonas putida</name>
    <name type="common">Arthrobacter siderocapsulatus</name>
    <dbReference type="NCBI Taxonomy" id="303"/>
    <lineage>
        <taxon>Bacteria</taxon>
        <taxon>Pseudomonadati</taxon>
        <taxon>Pseudomonadota</taxon>
        <taxon>Gammaproteobacteria</taxon>
        <taxon>Pseudomonadales</taxon>
        <taxon>Pseudomonadaceae</taxon>
        <taxon>Pseudomonas</taxon>
    </lineage>
</organism>
<feature type="domain" description="Succinylglutamate desuccinylase/Aspartoacylase catalytic" evidence="5">
    <location>
        <begin position="38"/>
        <end position="271"/>
    </location>
</feature>
<accession>A0A2Z4RPY9</accession>
<dbReference type="OrthoDB" id="527673at2"/>
<dbReference type="SUPFAM" id="SSF53187">
    <property type="entry name" value="Zn-dependent exopeptidases"/>
    <property type="match status" value="1"/>
</dbReference>
<keyword evidence="2" id="KW-0479">Metal-binding</keyword>
<comment type="cofactor">
    <cofactor evidence="1">
        <name>Zn(2+)</name>
        <dbReference type="ChEBI" id="CHEBI:29105"/>
    </cofactor>
</comment>
<gene>
    <name evidence="6" type="ORF">DKY63_25945</name>
</gene>
<reference evidence="6 7" key="1">
    <citation type="submission" date="2018-05" db="EMBL/GenBank/DDBJ databases">
        <title>Whole genome sequence of Pseudomonas putida JBC17.</title>
        <authorList>
            <person name="Lee Y.H."/>
            <person name="David K."/>
        </authorList>
    </citation>
    <scope>NUCLEOTIDE SEQUENCE [LARGE SCALE GENOMIC DNA]</scope>
    <source>
        <strain evidence="6 7">JBC17</strain>
    </source>
</reference>
<evidence type="ECO:0000313" key="7">
    <source>
        <dbReference type="Proteomes" id="UP000250299"/>
    </source>
</evidence>
<keyword evidence="4" id="KW-0862">Zinc</keyword>